<dbReference type="OrthoDB" id="10057522at2759"/>
<keyword evidence="2" id="KW-1185">Reference proteome</keyword>
<dbReference type="PANTHER" id="PTHR47018">
    <property type="entry name" value="CXC DOMAIN-CONTAINING PROTEIN-RELATED"/>
    <property type="match status" value="1"/>
</dbReference>
<protein>
    <submittedName>
        <fullName evidence="1">Uncharacterized protein</fullName>
    </submittedName>
</protein>
<proteinExistence type="predicted"/>
<comment type="caution">
    <text evidence="1">The sequence shown here is derived from an EMBL/GenBank/DDBJ whole genome shotgun (WGS) entry which is preliminary data.</text>
</comment>
<organism evidence="1 2">
    <name type="scientific">Chionoecetes opilio</name>
    <name type="common">Atlantic snow crab</name>
    <name type="synonym">Cancer opilio</name>
    <dbReference type="NCBI Taxonomy" id="41210"/>
    <lineage>
        <taxon>Eukaryota</taxon>
        <taxon>Metazoa</taxon>
        <taxon>Ecdysozoa</taxon>
        <taxon>Arthropoda</taxon>
        <taxon>Crustacea</taxon>
        <taxon>Multicrustacea</taxon>
        <taxon>Malacostraca</taxon>
        <taxon>Eumalacostraca</taxon>
        <taxon>Eucarida</taxon>
        <taxon>Decapoda</taxon>
        <taxon>Pleocyemata</taxon>
        <taxon>Brachyura</taxon>
        <taxon>Eubrachyura</taxon>
        <taxon>Majoidea</taxon>
        <taxon>Majidae</taxon>
        <taxon>Chionoecetes</taxon>
    </lineage>
</organism>
<evidence type="ECO:0000313" key="1">
    <source>
        <dbReference type="EMBL" id="KAG0711095.1"/>
    </source>
</evidence>
<dbReference type="PANTHER" id="PTHR47018:SF1">
    <property type="entry name" value="TESMIN_TSO1-LIKE CXC DOMAIN-CONTAINING PROTEIN"/>
    <property type="match status" value="1"/>
</dbReference>
<name>A0A8J4XXM6_CHIOP</name>
<dbReference type="AlphaFoldDB" id="A0A8J4XXM6"/>
<gene>
    <name evidence="1" type="ORF">GWK47_021370</name>
</gene>
<accession>A0A8J4XXM6</accession>
<evidence type="ECO:0000313" key="2">
    <source>
        <dbReference type="Proteomes" id="UP000770661"/>
    </source>
</evidence>
<dbReference type="EMBL" id="JACEEZ010023612">
    <property type="protein sequence ID" value="KAG0711095.1"/>
    <property type="molecule type" value="Genomic_DNA"/>
</dbReference>
<sequence length="269" mass="30258">MIRSVSEKLRKWDAYPKTLEDFQVKTFSGGADGVLHEASTYDVDGRVHEYARDLQDTSLLAKLAGSDMITLEAKYHAKCLAHFYNRHRRSEAASSEEESADHPLYGIAFAELVSYMGDAREDDIAPVFKLADLAKLYQFRLAQLGVVDTADRTHSTRLKNRLLDALPDLSEHTEGRDILLTFNKDIGGALRKACNYDTESVHLAKAAQFVRRDIFNKAYSFNGSFQKSQEEAVPSSLLALGPYARNFLDPLHRGAVSKNQQRTTQRVEL</sequence>
<reference evidence="1" key="1">
    <citation type="submission" date="2020-07" db="EMBL/GenBank/DDBJ databases">
        <title>The High-quality genome of the commercially important snow crab, Chionoecetes opilio.</title>
        <authorList>
            <person name="Jeong J.-H."/>
            <person name="Ryu S."/>
        </authorList>
    </citation>
    <scope>NUCLEOTIDE SEQUENCE</scope>
    <source>
        <strain evidence="1">MADBK_172401_WGS</strain>
        <tissue evidence="1">Digestive gland</tissue>
    </source>
</reference>
<dbReference type="Proteomes" id="UP000770661">
    <property type="component" value="Unassembled WGS sequence"/>
</dbReference>